<dbReference type="RefSeq" id="XP_047757342.1">
    <property type="nucleotide sequence ID" value="XM_047901042.1"/>
</dbReference>
<feature type="signal peptide" evidence="1">
    <location>
        <begin position="1"/>
        <end position="17"/>
    </location>
</feature>
<keyword evidence="1" id="KW-0732">Signal</keyword>
<dbReference type="OMA" id="QRCNIEG"/>
<proteinExistence type="predicted"/>
<keyword evidence="3" id="KW-1185">Reference proteome</keyword>
<reference evidence="2" key="2">
    <citation type="journal article" date="2022" name="Microb. Genom.">
        <title>A chromosome-scale genome assembly of the tomato pathogen Cladosporium fulvum reveals a compartmentalized genome architecture and the presence of a dispensable chromosome.</title>
        <authorList>
            <person name="Zaccaron A.Z."/>
            <person name="Chen L.H."/>
            <person name="Samaras A."/>
            <person name="Stergiopoulos I."/>
        </authorList>
    </citation>
    <scope>NUCLEOTIDE SEQUENCE</scope>
    <source>
        <strain evidence="2">Race5_Kim</strain>
    </source>
</reference>
<dbReference type="AlphaFoldDB" id="A0A9Q8P4M3"/>
<evidence type="ECO:0000313" key="2">
    <source>
        <dbReference type="EMBL" id="UJO12976.1"/>
    </source>
</evidence>
<name>A0A9Q8P4M3_PASFU</name>
<reference evidence="2" key="1">
    <citation type="submission" date="2021-12" db="EMBL/GenBank/DDBJ databases">
        <authorList>
            <person name="Zaccaron A."/>
            <person name="Stergiopoulos I."/>
        </authorList>
    </citation>
    <scope>NUCLEOTIDE SEQUENCE</scope>
    <source>
        <strain evidence="2">Race5_Kim</strain>
    </source>
</reference>
<sequence length="195" mass="20826">MRLHLITALAFAAVTSAQQYQYPDPGSKNQQFTLLMTRGVGESRTNLSLTAVKSEEGSEVLLLVGEDPVTCVGTPAYLNASLSNYEGSGGEHVALQLDVEGQRYGVSVPPIGGMHGIAYSVAADKDSADFKFQVVDNEVFYQPSSGASVFLGCDRDLDGETRSILSWGSAPFPQGCWPTSVHQRCNIEGSSVKCN</sequence>
<accession>A0A9Q8P4M3</accession>
<protein>
    <submittedName>
        <fullName evidence="2">Uncharacterized protein</fullName>
    </submittedName>
</protein>
<evidence type="ECO:0000313" key="3">
    <source>
        <dbReference type="Proteomes" id="UP000756132"/>
    </source>
</evidence>
<feature type="chain" id="PRO_5040206162" evidence="1">
    <location>
        <begin position="18"/>
        <end position="195"/>
    </location>
</feature>
<dbReference type="KEGG" id="ffu:CLAFUR5_01894"/>
<gene>
    <name evidence="2" type="ORF">CLAFUR5_01894</name>
</gene>
<dbReference type="Proteomes" id="UP000756132">
    <property type="component" value="Chromosome 1"/>
</dbReference>
<dbReference type="EMBL" id="CP090163">
    <property type="protein sequence ID" value="UJO12976.1"/>
    <property type="molecule type" value="Genomic_DNA"/>
</dbReference>
<dbReference type="OrthoDB" id="3633220at2759"/>
<organism evidence="2 3">
    <name type="scientific">Passalora fulva</name>
    <name type="common">Tomato leaf mold</name>
    <name type="synonym">Cladosporium fulvum</name>
    <dbReference type="NCBI Taxonomy" id="5499"/>
    <lineage>
        <taxon>Eukaryota</taxon>
        <taxon>Fungi</taxon>
        <taxon>Dikarya</taxon>
        <taxon>Ascomycota</taxon>
        <taxon>Pezizomycotina</taxon>
        <taxon>Dothideomycetes</taxon>
        <taxon>Dothideomycetidae</taxon>
        <taxon>Mycosphaerellales</taxon>
        <taxon>Mycosphaerellaceae</taxon>
        <taxon>Fulvia</taxon>
    </lineage>
</organism>
<dbReference type="GeneID" id="71981772"/>
<evidence type="ECO:0000256" key="1">
    <source>
        <dbReference type="SAM" id="SignalP"/>
    </source>
</evidence>